<dbReference type="EC" id="4.2.1.59" evidence="6"/>
<comment type="catalytic activity">
    <reaction evidence="35">
        <text>(3R)-hydroxybutanoyl-[ACP] = (2E)-butenoyl-[ACP] + H2O</text>
        <dbReference type="Rhea" id="RHEA:41808"/>
        <dbReference type="Rhea" id="RHEA-COMP:9626"/>
        <dbReference type="Rhea" id="RHEA-COMP:9627"/>
        <dbReference type="ChEBI" id="CHEBI:15377"/>
        <dbReference type="ChEBI" id="CHEBI:78451"/>
        <dbReference type="ChEBI" id="CHEBI:78453"/>
    </reaction>
    <physiologicalReaction direction="left-to-right" evidence="35">
        <dbReference type="Rhea" id="RHEA:41809"/>
    </physiologicalReaction>
</comment>
<dbReference type="InterPro" id="IPR014030">
    <property type="entry name" value="Ketoacyl_synth_N"/>
</dbReference>
<dbReference type="Gene3D" id="1.10.1200.10">
    <property type="entry name" value="ACP-like"/>
    <property type="match status" value="1"/>
</dbReference>
<dbReference type="EC" id="2.3.1.39" evidence="9"/>
<dbReference type="Gene3D" id="3.40.47.10">
    <property type="match status" value="1"/>
</dbReference>
<dbReference type="InterPro" id="IPR016036">
    <property type="entry name" value="Malonyl_transacylase_ACP-bd"/>
</dbReference>
<dbReference type="InterPro" id="IPR042104">
    <property type="entry name" value="PKS_dehydratase_sf"/>
</dbReference>
<comment type="pathway">
    <text evidence="1">Lipid metabolism.</text>
</comment>
<evidence type="ECO:0000256" key="51">
    <source>
        <dbReference type="ARBA" id="ARBA00048289"/>
    </source>
</evidence>
<comment type="catalytic activity">
    <reaction evidence="52">
        <text>(2E)-octenoyl-[ACP] + NADPH + H(+) = octanoyl-[ACP] + NADP(+)</text>
        <dbReference type="Rhea" id="RHEA:41848"/>
        <dbReference type="Rhea" id="RHEA-COMP:9635"/>
        <dbReference type="Rhea" id="RHEA-COMP:9636"/>
        <dbReference type="ChEBI" id="CHEBI:15378"/>
        <dbReference type="ChEBI" id="CHEBI:57783"/>
        <dbReference type="ChEBI" id="CHEBI:58349"/>
        <dbReference type="ChEBI" id="CHEBI:78462"/>
        <dbReference type="ChEBI" id="CHEBI:78463"/>
    </reaction>
    <physiologicalReaction direction="left-to-right" evidence="52">
        <dbReference type="Rhea" id="RHEA:41849"/>
    </physiologicalReaction>
</comment>
<dbReference type="GO" id="GO:0019171">
    <property type="term" value="F:(3R)-hydroxyacyl-[acyl-carrier-protein] dehydratase activity"/>
    <property type="evidence" value="ECO:0007669"/>
    <property type="project" value="UniProtKB-EC"/>
</dbReference>
<comment type="catalytic activity">
    <reaction evidence="65">
        <text>butanoyl-[ACP] + malonyl-[ACP] + H(+) = 3-oxohexanoyl-[ACP] + holo-[ACP] + CO2</text>
        <dbReference type="Rhea" id="RHEA:41820"/>
        <dbReference type="Rhea" id="RHEA-COMP:9623"/>
        <dbReference type="Rhea" id="RHEA-COMP:9628"/>
        <dbReference type="Rhea" id="RHEA-COMP:9629"/>
        <dbReference type="Rhea" id="RHEA-COMP:9685"/>
        <dbReference type="ChEBI" id="CHEBI:15378"/>
        <dbReference type="ChEBI" id="CHEBI:16526"/>
        <dbReference type="ChEBI" id="CHEBI:64479"/>
        <dbReference type="ChEBI" id="CHEBI:78449"/>
        <dbReference type="ChEBI" id="CHEBI:78454"/>
        <dbReference type="ChEBI" id="CHEBI:78456"/>
    </reaction>
    <physiologicalReaction direction="left-to-right" evidence="65">
        <dbReference type="Rhea" id="RHEA:41821"/>
    </physiologicalReaction>
</comment>
<keyword evidence="15" id="KW-0702">S-nitrosylation</keyword>
<evidence type="ECO:0000256" key="58">
    <source>
        <dbReference type="ARBA" id="ARBA00048935"/>
    </source>
</evidence>
<dbReference type="InterPro" id="IPR001227">
    <property type="entry name" value="Ac_transferase_dom_sf"/>
</dbReference>
<dbReference type="Pfam" id="PF02801">
    <property type="entry name" value="Ketoacyl-synt_C"/>
    <property type="match status" value="1"/>
</dbReference>
<evidence type="ECO:0000256" key="46">
    <source>
        <dbReference type="ARBA" id="ARBA00047897"/>
    </source>
</evidence>
<comment type="catalytic activity">
    <reaction evidence="56">
        <text>holo-[ACP] + acetyl-CoA = acetyl-[ACP] + CoA</text>
        <dbReference type="Rhea" id="RHEA:41788"/>
        <dbReference type="Rhea" id="RHEA-COMP:9621"/>
        <dbReference type="Rhea" id="RHEA-COMP:9685"/>
        <dbReference type="ChEBI" id="CHEBI:57287"/>
        <dbReference type="ChEBI" id="CHEBI:57288"/>
        <dbReference type="ChEBI" id="CHEBI:64479"/>
        <dbReference type="ChEBI" id="CHEBI:78446"/>
        <dbReference type="EC" id="2.3.1.38"/>
    </reaction>
    <physiologicalReaction direction="left-to-right" evidence="56">
        <dbReference type="Rhea" id="RHEA:41789"/>
    </physiologicalReaction>
</comment>
<evidence type="ECO:0000259" key="71">
    <source>
        <dbReference type="PROSITE" id="PS52019"/>
    </source>
</evidence>
<dbReference type="SMART" id="SM00829">
    <property type="entry name" value="PKS_ER"/>
    <property type="match status" value="1"/>
</dbReference>
<dbReference type="InterPro" id="IPR001031">
    <property type="entry name" value="Thioesterase"/>
</dbReference>
<keyword evidence="26" id="KW-0511">Multifunctional enzyme</keyword>
<evidence type="ECO:0000256" key="54">
    <source>
        <dbReference type="ARBA" id="ARBA00048571"/>
    </source>
</evidence>
<dbReference type="EC" id="2.3.1.38" evidence="8"/>
<keyword evidence="11" id="KW-0596">Phosphopantetheine</keyword>
<dbReference type="InterPro" id="IPR016035">
    <property type="entry name" value="Acyl_Trfase/lysoPLipase"/>
</dbReference>
<evidence type="ECO:0000256" key="15">
    <source>
        <dbReference type="ARBA" id="ARBA00022799"/>
    </source>
</evidence>
<keyword evidence="20" id="KW-0007">Acetylation</keyword>
<evidence type="ECO:0000256" key="19">
    <source>
        <dbReference type="ARBA" id="ARBA00022898"/>
    </source>
</evidence>
<dbReference type="GO" id="GO:0004316">
    <property type="term" value="F:3-oxoacyl-[acyl-carrier-protein] reductase (NADPH) activity"/>
    <property type="evidence" value="ECO:0007669"/>
    <property type="project" value="UniProtKB-EC"/>
</dbReference>
<reference evidence="72" key="1">
    <citation type="submission" date="2020-11" db="EMBL/GenBank/DDBJ databases">
        <authorList>
            <person name="Tran Van P."/>
        </authorList>
    </citation>
    <scope>NUCLEOTIDE SEQUENCE</scope>
</reference>
<dbReference type="SUPFAM" id="SSF47336">
    <property type="entry name" value="ACP-like"/>
    <property type="match status" value="1"/>
</dbReference>
<protein>
    <recommendedName>
        <fullName evidence="10">Fatty acid synthase</fullName>
        <ecNumber evidence="5">1.1.1.100</ecNumber>
        <ecNumber evidence="2">1.3.1.39</ecNumber>
        <ecNumber evidence="8">2.3.1.38</ecNumber>
        <ecNumber evidence="9">2.3.1.39</ecNumber>
        <ecNumber evidence="7">2.3.1.41</ecNumber>
        <ecNumber evidence="4">2.3.1.85</ecNumber>
        <ecNumber evidence="3">3.1.2.14</ecNumber>
        <ecNumber evidence="6">4.2.1.59</ecNumber>
    </recommendedName>
</protein>
<evidence type="ECO:0000256" key="39">
    <source>
        <dbReference type="ARBA" id="ARBA00047394"/>
    </source>
</evidence>
<evidence type="ECO:0000256" key="30">
    <source>
        <dbReference type="ARBA" id="ARBA00023388"/>
    </source>
</evidence>
<comment type="catalytic activity">
    <reaction evidence="48">
        <text>acetyl-[ACP] + malonyl-[ACP] + H(+) = 3-oxobutanoyl-[ACP] + holo-[ACP] + CO2</text>
        <dbReference type="Rhea" id="RHEA:41800"/>
        <dbReference type="Rhea" id="RHEA-COMP:9621"/>
        <dbReference type="Rhea" id="RHEA-COMP:9623"/>
        <dbReference type="Rhea" id="RHEA-COMP:9625"/>
        <dbReference type="Rhea" id="RHEA-COMP:9685"/>
        <dbReference type="ChEBI" id="CHEBI:15378"/>
        <dbReference type="ChEBI" id="CHEBI:16526"/>
        <dbReference type="ChEBI" id="CHEBI:64479"/>
        <dbReference type="ChEBI" id="CHEBI:78446"/>
        <dbReference type="ChEBI" id="CHEBI:78449"/>
        <dbReference type="ChEBI" id="CHEBI:78450"/>
    </reaction>
    <physiologicalReaction direction="left-to-right" evidence="48">
        <dbReference type="Rhea" id="RHEA:41801"/>
    </physiologicalReaction>
</comment>
<dbReference type="InterPro" id="IPR006162">
    <property type="entry name" value="Ppantetheine_attach_site"/>
</dbReference>
<evidence type="ECO:0000256" key="34">
    <source>
        <dbReference type="ARBA" id="ARBA00023401"/>
    </source>
</evidence>
<dbReference type="SUPFAM" id="SSF51735">
    <property type="entry name" value="NAD(P)-binding Rossmann-fold domains"/>
    <property type="match status" value="3"/>
</dbReference>
<evidence type="ECO:0000256" key="45">
    <source>
        <dbReference type="ARBA" id="ARBA00047810"/>
    </source>
</evidence>
<dbReference type="Pfam" id="PF08659">
    <property type="entry name" value="KR"/>
    <property type="match status" value="1"/>
</dbReference>
<evidence type="ECO:0000256" key="2">
    <source>
        <dbReference type="ARBA" id="ARBA00012004"/>
    </source>
</evidence>
<evidence type="ECO:0000256" key="16">
    <source>
        <dbReference type="ARBA" id="ARBA00022801"/>
    </source>
</evidence>
<dbReference type="PROSITE" id="PS00012">
    <property type="entry name" value="PHOSPHOPANTETHEINE"/>
    <property type="match status" value="1"/>
</dbReference>
<evidence type="ECO:0000256" key="35">
    <source>
        <dbReference type="ARBA" id="ARBA00023402"/>
    </source>
</evidence>
<dbReference type="InterPro" id="IPR049552">
    <property type="entry name" value="PKS_DH_N"/>
</dbReference>
<dbReference type="Pfam" id="PF00109">
    <property type="entry name" value="ketoacyl-synt"/>
    <property type="match status" value="1"/>
</dbReference>
<evidence type="ECO:0000256" key="24">
    <source>
        <dbReference type="ARBA" id="ARBA00023160"/>
    </source>
</evidence>
<evidence type="ECO:0000256" key="27">
    <source>
        <dbReference type="ARBA" id="ARBA00023332"/>
    </source>
</evidence>
<evidence type="ECO:0000256" key="31">
    <source>
        <dbReference type="ARBA" id="ARBA00023394"/>
    </source>
</evidence>
<evidence type="ECO:0000256" key="44">
    <source>
        <dbReference type="ARBA" id="ARBA00047578"/>
    </source>
</evidence>
<keyword evidence="13" id="KW-0597">Phosphoprotein</keyword>
<comment type="catalytic activity">
    <reaction evidence="28">
        <text>(3R)-hydroxydodecanoyl-[ACP] = (2E)-dodecenoyl-[ACP] + H2O</text>
        <dbReference type="Rhea" id="RHEA:41876"/>
        <dbReference type="Rhea" id="RHEA-COMP:9642"/>
        <dbReference type="Rhea" id="RHEA-COMP:9643"/>
        <dbReference type="ChEBI" id="CHEBI:15377"/>
        <dbReference type="ChEBI" id="CHEBI:78470"/>
        <dbReference type="ChEBI" id="CHEBI:78472"/>
    </reaction>
    <physiologicalReaction direction="left-to-right" evidence="28">
        <dbReference type="Rhea" id="RHEA:41877"/>
    </physiologicalReaction>
</comment>
<dbReference type="Pfam" id="PF16197">
    <property type="entry name" value="KAsynt_C_assoc"/>
    <property type="match status" value="1"/>
</dbReference>
<feature type="active site" description="Proton acceptor; for dehydratase activity" evidence="68">
    <location>
        <position position="879"/>
    </location>
</feature>
<keyword evidence="12" id="KW-0444">Lipid biosynthesis</keyword>
<evidence type="ECO:0000256" key="1">
    <source>
        <dbReference type="ARBA" id="ARBA00005189"/>
    </source>
</evidence>
<keyword evidence="24" id="KW-0275">Fatty acid biosynthesis</keyword>
<evidence type="ECO:0000313" key="72">
    <source>
        <dbReference type="EMBL" id="CAD7256513.1"/>
    </source>
</evidence>
<evidence type="ECO:0000256" key="59">
    <source>
        <dbReference type="ARBA" id="ARBA00049019"/>
    </source>
</evidence>
<dbReference type="CDD" id="cd08954">
    <property type="entry name" value="KR_1_FAS_SDR_x"/>
    <property type="match status" value="1"/>
</dbReference>
<evidence type="ECO:0000256" key="65">
    <source>
        <dbReference type="ARBA" id="ARBA00049449"/>
    </source>
</evidence>
<dbReference type="PROSITE" id="PS50075">
    <property type="entry name" value="CARRIER"/>
    <property type="match status" value="1"/>
</dbReference>
<evidence type="ECO:0000256" key="18">
    <source>
        <dbReference type="ARBA" id="ARBA00022857"/>
    </source>
</evidence>
<evidence type="ECO:0000256" key="43">
    <source>
        <dbReference type="ARBA" id="ARBA00047500"/>
    </source>
</evidence>
<dbReference type="InterPro" id="IPR014043">
    <property type="entry name" value="Acyl_transferase_dom"/>
</dbReference>
<evidence type="ECO:0000256" key="66">
    <source>
        <dbReference type="ARBA" id="ARBA00049521"/>
    </source>
</evidence>
<evidence type="ECO:0000256" key="23">
    <source>
        <dbReference type="ARBA" id="ARBA00023098"/>
    </source>
</evidence>
<dbReference type="InterPro" id="IPR049391">
    <property type="entry name" value="FAS_pseudo-KR"/>
</dbReference>
<evidence type="ECO:0000256" key="55">
    <source>
        <dbReference type="ARBA" id="ARBA00048650"/>
    </source>
</evidence>
<evidence type="ECO:0000256" key="62">
    <source>
        <dbReference type="ARBA" id="ARBA00049263"/>
    </source>
</evidence>
<dbReference type="GO" id="GO:0004312">
    <property type="term" value="F:fatty acid synthase activity"/>
    <property type="evidence" value="ECO:0007669"/>
    <property type="project" value="UniProtKB-EC"/>
</dbReference>
<comment type="catalytic activity">
    <reaction evidence="46">
        <text>(2E)-hexenoyl-[ACP] + NADPH + H(+) = hexanoyl-[ACP] + NADP(+)</text>
        <dbReference type="Rhea" id="RHEA:41832"/>
        <dbReference type="Rhea" id="RHEA-COMP:9631"/>
        <dbReference type="Rhea" id="RHEA-COMP:9632"/>
        <dbReference type="ChEBI" id="CHEBI:15378"/>
        <dbReference type="ChEBI" id="CHEBI:57783"/>
        <dbReference type="ChEBI" id="CHEBI:58349"/>
        <dbReference type="ChEBI" id="CHEBI:78458"/>
        <dbReference type="ChEBI" id="CHEBI:78459"/>
    </reaction>
    <physiologicalReaction direction="left-to-right" evidence="46">
        <dbReference type="Rhea" id="RHEA:41833"/>
    </physiologicalReaction>
</comment>
<evidence type="ECO:0000256" key="8">
    <source>
        <dbReference type="ARBA" id="ARBA00013256"/>
    </source>
</evidence>
<dbReference type="PANTHER" id="PTHR43775:SF7">
    <property type="entry name" value="FATTY ACID SYNTHASE"/>
    <property type="match status" value="1"/>
</dbReference>
<dbReference type="Gene3D" id="3.40.366.10">
    <property type="entry name" value="Malonyl-Coenzyme A Acyl Carrier Protein, domain 2"/>
    <property type="match status" value="1"/>
</dbReference>
<comment type="catalytic activity">
    <reaction evidence="47">
        <text>3-oxobutanoyl-[ACP] + NADPH + H(+) = (3R)-hydroxybutanoyl-[ACP] + NADP(+)</text>
        <dbReference type="Rhea" id="RHEA:41804"/>
        <dbReference type="Rhea" id="RHEA-COMP:9625"/>
        <dbReference type="Rhea" id="RHEA-COMP:9626"/>
        <dbReference type="ChEBI" id="CHEBI:15378"/>
        <dbReference type="ChEBI" id="CHEBI:57783"/>
        <dbReference type="ChEBI" id="CHEBI:58349"/>
        <dbReference type="ChEBI" id="CHEBI:78450"/>
        <dbReference type="ChEBI" id="CHEBI:78451"/>
    </reaction>
    <physiologicalReaction direction="left-to-right" evidence="47">
        <dbReference type="Rhea" id="RHEA:41805"/>
    </physiologicalReaction>
</comment>
<feature type="region of interest" description="C-terminal hotdog fold" evidence="68">
    <location>
        <begin position="981"/>
        <end position="1126"/>
    </location>
</feature>
<evidence type="ECO:0000256" key="50">
    <source>
        <dbReference type="ARBA" id="ARBA00048281"/>
    </source>
</evidence>
<dbReference type="EMBL" id="OC000203">
    <property type="protein sequence ID" value="CAD7256513.1"/>
    <property type="molecule type" value="Genomic_DNA"/>
</dbReference>
<dbReference type="Gene3D" id="3.40.50.1820">
    <property type="entry name" value="alpha/beta hydrolase"/>
    <property type="match status" value="1"/>
</dbReference>
<dbReference type="UniPathway" id="UPA00094"/>
<comment type="catalytic activity">
    <reaction evidence="31">
        <text>a (3R)-hydroxyacyl-[ACP] = a (2E)-enoyl-[ACP] + H2O</text>
        <dbReference type="Rhea" id="RHEA:13097"/>
        <dbReference type="Rhea" id="RHEA-COMP:9925"/>
        <dbReference type="Rhea" id="RHEA-COMP:9945"/>
        <dbReference type="ChEBI" id="CHEBI:15377"/>
        <dbReference type="ChEBI" id="CHEBI:78784"/>
        <dbReference type="ChEBI" id="CHEBI:78827"/>
        <dbReference type="EC" id="4.2.1.59"/>
    </reaction>
    <physiologicalReaction direction="left-to-right" evidence="31">
        <dbReference type="Rhea" id="RHEA:13098"/>
    </physiologicalReaction>
</comment>
<comment type="catalytic activity">
    <reaction evidence="43">
        <text>(2E)-butenoyl-[ACP] + NADPH + H(+) = butanoyl-[ACP] + NADP(+)</text>
        <dbReference type="Rhea" id="RHEA:41812"/>
        <dbReference type="Rhea" id="RHEA-COMP:9627"/>
        <dbReference type="Rhea" id="RHEA-COMP:9628"/>
        <dbReference type="ChEBI" id="CHEBI:15378"/>
        <dbReference type="ChEBI" id="CHEBI:57783"/>
        <dbReference type="ChEBI" id="CHEBI:58349"/>
        <dbReference type="ChEBI" id="CHEBI:78453"/>
        <dbReference type="ChEBI" id="CHEBI:78454"/>
    </reaction>
    <physiologicalReaction direction="left-to-right" evidence="43">
        <dbReference type="Rhea" id="RHEA:41813"/>
    </physiologicalReaction>
</comment>
<dbReference type="Gene3D" id="3.40.50.720">
    <property type="entry name" value="NAD(P)-binding Rossmann-like Domain"/>
    <property type="match status" value="2"/>
</dbReference>
<feature type="region of interest" description="N-terminal hotdog fold" evidence="68">
    <location>
        <begin position="848"/>
        <end position="968"/>
    </location>
</feature>
<dbReference type="GO" id="GO:0004315">
    <property type="term" value="F:3-oxoacyl-[acyl-carrier-protein] synthase activity"/>
    <property type="evidence" value="ECO:0007669"/>
    <property type="project" value="UniProtKB-EC"/>
</dbReference>
<dbReference type="SMART" id="SM00826">
    <property type="entry name" value="PKS_DH"/>
    <property type="match status" value="1"/>
</dbReference>
<comment type="catalytic activity">
    <reaction evidence="37">
        <text>acetyl-CoA + n malonyl-CoA + 2n NADPH + 2n H(+) = a long-chain fatty acid + (n+1) CoA + n CO2 + 2n NADP(+).</text>
        <dbReference type="EC" id="2.3.1.85"/>
    </reaction>
</comment>
<dbReference type="PANTHER" id="PTHR43775">
    <property type="entry name" value="FATTY ACID SYNTHASE"/>
    <property type="match status" value="1"/>
</dbReference>
<keyword evidence="21" id="KW-0560">Oxidoreductase</keyword>
<dbReference type="SMART" id="SM00825">
    <property type="entry name" value="PKS_KS"/>
    <property type="match status" value="1"/>
</dbReference>
<dbReference type="SMART" id="SM00827">
    <property type="entry name" value="PKS_AT"/>
    <property type="match status" value="1"/>
</dbReference>
<dbReference type="GO" id="GO:0004314">
    <property type="term" value="F:[acyl-carrier-protein] S-malonyltransferase activity"/>
    <property type="evidence" value="ECO:0007669"/>
    <property type="project" value="UniProtKB-EC"/>
</dbReference>
<dbReference type="EC" id="2.3.1.41" evidence="7"/>
<comment type="catalytic activity">
    <reaction evidence="44">
        <text>dodecanoyl-[ACP] + malonyl-[ACP] + H(+) = 3-oxotetradecanoyl-[ACP] + holo-[ACP] + CO2</text>
        <dbReference type="Rhea" id="RHEA:41884"/>
        <dbReference type="Rhea" id="RHEA-COMP:9623"/>
        <dbReference type="Rhea" id="RHEA-COMP:9644"/>
        <dbReference type="Rhea" id="RHEA-COMP:9645"/>
        <dbReference type="Rhea" id="RHEA-COMP:9685"/>
        <dbReference type="ChEBI" id="CHEBI:15378"/>
        <dbReference type="ChEBI" id="CHEBI:16526"/>
        <dbReference type="ChEBI" id="CHEBI:64479"/>
        <dbReference type="ChEBI" id="CHEBI:65264"/>
        <dbReference type="ChEBI" id="CHEBI:78449"/>
        <dbReference type="ChEBI" id="CHEBI:78473"/>
    </reaction>
    <physiologicalReaction direction="left-to-right" evidence="44">
        <dbReference type="Rhea" id="RHEA:41885"/>
    </physiologicalReaction>
</comment>
<evidence type="ECO:0000256" key="20">
    <source>
        <dbReference type="ARBA" id="ARBA00022990"/>
    </source>
</evidence>
<comment type="catalytic activity">
    <reaction evidence="32">
        <text>(3R)-hydroxytetradecanoyl-[ACP] = (2E)-tetradecenoyl-[ACP] + H2O</text>
        <dbReference type="Rhea" id="RHEA:41892"/>
        <dbReference type="Rhea" id="RHEA-COMP:9646"/>
        <dbReference type="Rhea" id="RHEA-COMP:9647"/>
        <dbReference type="ChEBI" id="CHEBI:15377"/>
        <dbReference type="ChEBI" id="CHEBI:78474"/>
        <dbReference type="ChEBI" id="CHEBI:78475"/>
    </reaction>
    <physiologicalReaction direction="left-to-right" evidence="32">
        <dbReference type="Rhea" id="RHEA:41893"/>
    </physiologicalReaction>
</comment>
<evidence type="ECO:0000256" key="47">
    <source>
        <dbReference type="ARBA" id="ARBA00047953"/>
    </source>
</evidence>
<comment type="catalytic activity">
    <reaction evidence="63">
        <text>3-oxohexadecanoyl-[ACP] + NADPH + H(+) = (3R)-hydroxyhexadecanoyl-[ACP] + NADP(+)</text>
        <dbReference type="Rhea" id="RHEA:41904"/>
        <dbReference type="Rhea" id="RHEA-COMP:9649"/>
        <dbReference type="Rhea" id="RHEA-COMP:9650"/>
        <dbReference type="ChEBI" id="CHEBI:15378"/>
        <dbReference type="ChEBI" id="CHEBI:57783"/>
        <dbReference type="ChEBI" id="CHEBI:58349"/>
        <dbReference type="ChEBI" id="CHEBI:78478"/>
        <dbReference type="ChEBI" id="CHEBI:78480"/>
    </reaction>
    <physiologicalReaction direction="left-to-right" evidence="63">
        <dbReference type="Rhea" id="RHEA:41905"/>
    </physiologicalReaction>
</comment>
<keyword evidence="23" id="KW-0443">Lipid metabolism</keyword>
<dbReference type="Pfam" id="PF13602">
    <property type="entry name" value="ADH_zinc_N_2"/>
    <property type="match status" value="1"/>
</dbReference>
<evidence type="ECO:0000256" key="29">
    <source>
        <dbReference type="ARBA" id="ARBA00023373"/>
    </source>
</evidence>
<feature type="domain" description="PKS/mFAS DH" evidence="71">
    <location>
        <begin position="848"/>
        <end position="1126"/>
    </location>
</feature>
<evidence type="ECO:0000256" key="40">
    <source>
        <dbReference type="ARBA" id="ARBA00047400"/>
    </source>
</evidence>
<dbReference type="Pfam" id="PF00550">
    <property type="entry name" value="PP-binding"/>
    <property type="match status" value="1"/>
</dbReference>
<comment type="catalytic activity">
    <reaction evidence="45">
        <text>(2E)-hexadecenoyl-[ACP] + NADPH + H(+) = hexadecanoyl-[ACP] + NADP(+)</text>
        <dbReference type="Rhea" id="RHEA:41912"/>
        <dbReference type="Rhea" id="RHEA-COMP:9651"/>
        <dbReference type="Rhea" id="RHEA-COMP:9652"/>
        <dbReference type="ChEBI" id="CHEBI:15378"/>
        <dbReference type="ChEBI" id="CHEBI:57783"/>
        <dbReference type="ChEBI" id="CHEBI:58349"/>
        <dbReference type="ChEBI" id="CHEBI:78481"/>
        <dbReference type="ChEBI" id="CHEBI:78483"/>
    </reaction>
    <physiologicalReaction direction="left-to-right" evidence="45">
        <dbReference type="Rhea" id="RHEA:41913"/>
    </physiologicalReaction>
</comment>
<evidence type="ECO:0000256" key="26">
    <source>
        <dbReference type="ARBA" id="ARBA00023268"/>
    </source>
</evidence>
<evidence type="ECO:0000256" key="37">
    <source>
        <dbReference type="ARBA" id="ARBA00044883"/>
    </source>
</evidence>
<dbReference type="InterPro" id="IPR029058">
    <property type="entry name" value="AB_hydrolase_fold"/>
</dbReference>
<dbReference type="GO" id="GO:0016297">
    <property type="term" value="F:fatty acyl-[ACP] hydrolase activity"/>
    <property type="evidence" value="ECO:0007669"/>
    <property type="project" value="UniProtKB-EC"/>
</dbReference>
<comment type="catalytic activity">
    <reaction evidence="53">
        <text>a fatty acyl-[ACP] + malonyl-[ACP] + H(+) = a 3-oxoacyl-[ACP] + holo-[ACP] + CO2</text>
        <dbReference type="Rhea" id="RHEA:22836"/>
        <dbReference type="Rhea" id="RHEA-COMP:9623"/>
        <dbReference type="Rhea" id="RHEA-COMP:9685"/>
        <dbReference type="Rhea" id="RHEA-COMP:9916"/>
        <dbReference type="Rhea" id="RHEA-COMP:14125"/>
        <dbReference type="ChEBI" id="CHEBI:15378"/>
        <dbReference type="ChEBI" id="CHEBI:16526"/>
        <dbReference type="ChEBI" id="CHEBI:64479"/>
        <dbReference type="ChEBI" id="CHEBI:78449"/>
        <dbReference type="ChEBI" id="CHEBI:78776"/>
        <dbReference type="ChEBI" id="CHEBI:138651"/>
        <dbReference type="EC" id="2.3.1.41"/>
    </reaction>
    <physiologicalReaction direction="left-to-right" evidence="53">
        <dbReference type="Rhea" id="RHEA:22837"/>
    </physiologicalReaction>
</comment>
<comment type="catalytic activity">
    <reaction evidence="39">
        <text>hexanoyl-[ACP] + malonyl-[ACP] + H(+) = 3-oxooctanoyl-[ACP] + holo-[ACP] + CO2</text>
        <dbReference type="Rhea" id="RHEA:41836"/>
        <dbReference type="Rhea" id="RHEA-COMP:9623"/>
        <dbReference type="Rhea" id="RHEA-COMP:9632"/>
        <dbReference type="Rhea" id="RHEA-COMP:9633"/>
        <dbReference type="Rhea" id="RHEA-COMP:9685"/>
        <dbReference type="ChEBI" id="CHEBI:15378"/>
        <dbReference type="ChEBI" id="CHEBI:16526"/>
        <dbReference type="ChEBI" id="CHEBI:64479"/>
        <dbReference type="ChEBI" id="CHEBI:78449"/>
        <dbReference type="ChEBI" id="CHEBI:78459"/>
        <dbReference type="ChEBI" id="CHEBI:78460"/>
    </reaction>
    <physiologicalReaction direction="left-to-right" evidence="39">
        <dbReference type="Rhea" id="RHEA:41837"/>
    </physiologicalReaction>
</comment>
<evidence type="ECO:0000256" key="64">
    <source>
        <dbReference type="ARBA" id="ARBA00049422"/>
    </source>
</evidence>
<comment type="catalytic activity">
    <reaction evidence="64">
        <text>3-oxooctanoyl-[ACP] + NADPH + H(+) = (3R)-hydroxyoctanoyl-[ACP] + NADP(+)</text>
        <dbReference type="Rhea" id="RHEA:41840"/>
        <dbReference type="Rhea" id="RHEA-COMP:9633"/>
        <dbReference type="Rhea" id="RHEA-COMP:9634"/>
        <dbReference type="ChEBI" id="CHEBI:15378"/>
        <dbReference type="ChEBI" id="CHEBI:57783"/>
        <dbReference type="ChEBI" id="CHEBI:58349"/>
        <dbReference type="ChEBI" id="CHEBI:78460"/>
        <dbReference type="ChEBI" id="CHEBI:78461"/>
    </reaction>
    <physiologicalReaction direction="left-to-right" evidence="64">
        <dbReference type="Rhea" id="RHEA:41841"/>
    </physiologicalReaction>
</comment>
<evidence type="ECO:0000259" key="70">
    <source>
        <dbReference type="PROSITE" id="PS52004"/>
    </source>
</evidence>
<gene>
    <name evidence="72" type="ORF">TSIB3V08_LOCUS793</name>
</gene>
<evidence type="ECO:0000256" key="52">
    <source>
        <dbReference type="ARBA" id="ARBA00048420"/>
    </source>
</evidence>
<evidence type="ECO:0000256" key="25">
    <source>
        <dbReference type="ARBA" id="ARBA00023239"/>
    </source>
</evidence>
<dbReference type="SMART" id="SM00822">
    <property type="entry name" value="PKS_KR"/>
    <property type="match status" value="1"/>
</dbReference>
<comment type="catalytic activity">
    <reaction evidence="59">
        <text>(2E)-octadecenoyl-[ACP] + NADPH + H(+) = octadecanoyl-[ACP] + NADP(+)</text>
        <dbReference type="Rhea" id="RHEA:41928"/>
        <dbReference type="Rhea" id="RHEA-COMP:9655"/>
        <dbReference type="Rhea" id="RHEA-COMP:9656"/>
        <dbReference type="ChEBI" id="CHEBI:15378"/>
        <dbReference type="ChEBI" id="CHEBI:57783"/>
        <dbReference type="ChEBI" id="CHEBI:58349"/>
        <dbReference type="ChEBI" id="CHEBI:78489"/>
        <dbReference type="ChEBI" id="CHEBI:78495"/>
    </reaction>
    <physiologicalReaction direction="left-to-right" evidence="59">
        <dbReference type="Rhea" id="RHEA:41929"/>
    </physiologicalReaction>
</comment>
<evidence type="ECO:0000256" key="3">
    <source>
        <dbReference type="ARBA" id="ARBA00012480"/>
    </source>
</evidence>
<dbReference type="Gene3D" id="3.90.180.10">
    <property type="entry name" value="Medium-chain alcohol dehydrogenases, catalytic domain"/>
    <property type="match status" value="2"/>
</dbReference>
<evidence type="ECO:0000256" key="48">
    <source>
        <dbReference type="ARBA" id="ARBA00047961"/>
    </source>
</evidence>
<evidence type="ECO:0000256" key="17">
    <source>
        <dbReference type="ARBA" id="ARBA00022832"/>
    </source>
</evidence>
<dbReference type="InterPro" id="IPR020841">
    <property type="entry name" value="PKS_Beta-ketoAc_synthase_dom"/>
</dbReference>
<evidence type="ECO:0000256" key="10">
    <source>
        <dbReference type="ARBA" id="ARBA00018769"/>
    </source>
</evidence>
<evidence type="ECO:0000256" key="33">
    <source>
        <dbReference type="ARBA" id="ARBA00023399"/>
    </source>
</evidence>
<comment type="catalytic activity">
    <reaction evidence="57">
        <text>hexadecanoyl-[ACP] + H2O = hexadecanoate + holo-[ACP] + H(+)</text>
        <dbReference type="Rhea" id="RHEA:41932"/>
        <dbReference type="Rhea" id="RHEA-COMP:9652"/>
        <dbReference type="Rhea" id="RHEA-COMP:9685"/>
        <dbReference type="ChEBI" id="CHEBI:7896"/>
        <dbReference type="ChEBI" id="CHEBI:15377"/>
        <dbReference type="ChEBI" id="CHEBI:15378"/>
        <dbReference type="ChEBI" id="CHEBI:64479"/>
        <dbReference type="ChEBI" id="CHEBI:78483"/>
        <dbReference type="EC" id="3.1.2.14"/>
    </reaction>
    <physiologicalReaction direction="left-to-right" evidence="57">
        <dbReference type="Rhea" id="RHEA:41933"/>
    </physiologicalReaction>
</comment>
<evidence type="ECO:0000256" key="9">
    <source>
        <dbReference type="ARBA" id="ARBA00013258"/>
    </source>
</evidence>
<dbReference type="Pfam" id="PF00975">
    <property type="entry name" value="Thioesterase"/>
    <property type="match status" value="1"/>
</dbReference>
<evidence type="ECO:0000256" key="67">
    <source>
        <dbReference type="ARBA" id="ARBA00049533"/>
    </source>
</evidence>
<comment type="catalytic activity">
    <reaction evidence="34">
        <text>(3R)-hydroxyhexadecanoyl-[ACP] = (2E)-hexadecenoyl-[ACP] + H2O</text>
        <dbReference type="Rhea" id="RHEA:41908"/>
        <dbReference type="Rhea" id="RHEA-COMP:9650"/>
        <dbReference type="Rhea" id="RHEA-COMP:9651"/>
        <dbReference type="ChEBI" id="CHEBI:15377"/>
        <dbReference type="ChEBI" id="CHEBI:78480"/>
        <dbReference type="ChEBI" id="CHEBI:78481"/>
    </reaction>
    <physiologicalReaction direction="left-to-right" evidence="34">
        <dbReference type="Rhea" id="RHEA:41909"/>
    </physiologicalReaction>
</comment>
<evidence type="ECO:0000256" key="4">
    <source>
        <dbReference type="ARBA" id="ARBA00012873"/>
    </source>
</evidence>
<keyword evidence="16" id="KW-0378">Hydrolase</keyword>
<dbReference type="CDD" id="cd00833">
    <property type="entry name" value="PKS"/>
    <property type="match status" value="1"/>
</dbReference>
<evidence type="ECO:0000256" key="11">
    <source>
        <dbReference type="ARBA" id="ARBA00022450"/>
    </source>
</evidence>
<dbReference type="InterPro" id="IPR049900">
    <property type="entry name" value="PKS_mFAS_DH"/>
</dbReference>
<feature type="domain" description="Carrier" evidence="69">
    <location>
        <begin position="2127"/>
        <end position="2201"/>
    </location>
</feature>
<dbReference type="InterPro" id="IPR020807">
    <property type="entry name" value="PKS_DH"/>
</dbReference>
<keyword evidence="14" id="KW-0808">Transferase</keyword>
<comment type="catalytic activity">
    <reaction evidence="62">
        <text>3-oxododecanoyl-[ACP] + NADPH + H(+) = (3R)-hydroxydodecanoyl-[ACP] + NADP(+)</text>
        <dbReference type="Rhea" id="RHEA:41872"/>
        <dbReference type="Rhea" id="RHEA-COMP:9641"/>
        <dbReference type="Rhea" id="RHEA-COMP:9642"/>
        <dbReference type="ChEBI" id="CHEBI:15378"/>
        <dbReference type="ChEBI" id="CHEBI:57783"/>
        <dbReference type="ChEBI" id="CHEBI:58349"/>
        <dbReference type="ChEBI" id="CHEBI:78469"/>
        <dbReference type="ChEBI" id="CHEBI:78470"/>
    </reaction>
    <physiologicalReaction direction="left-to-right" evidence="62">
        <dbReference type="Rhea" id="RHEA:41873"/>
    </physiologicalReaction>
</comment>
<comment type="catalytic activity">
    <reaction evidence="51">
        <text>tetradecanoyl-[ACP] + H2O = tetradecanoate + holo-[ACP] + H(+)</text>
        <dbReference type="Rhea" id="RHEA:30123"/>
        <dbReference type="Rhea" id="RHEA-COMP:9648"/>
        <dbReference type="Rhea" id="RHEA-COMP:9685"/>
        <dbReference type="ChEBI" id="CHEBI:15377"/>
        <dbReference type="ChEBI" id="CHEBI:15378"/>
        <dbReference type="ChEBI" id="CHEBI:30807"/>
        <dbReference type="ChEBI" id="CHEBI:64479"/>
        <dbReference type="ChEBI" id="CHEBI:78477"/>
        <dbReference type="EC" id="3.1.2.14"/>
    </reaction>
    <physiologicalReaction direction="left-to-right" evidence="51">
        <dbReference type="Rhea" id="RHEA:30124"/>
    </physiologicalReaction>
</comment>
<evidence type="ECO:0000256" key="32">
    <source>
        <dbReference type="ARBA" id="ARBA00023398"/>
    </source>
</evidence>
<dbReference type="InterPro" id="IPR057326">
    <property type="entry name" value="KR_dom"/>
</dbReference>
<name>A0A7R9FVE3_TIMSH</name>
<evidence type="ECO:0000256" key="53">
    <source>
        <dbReference type="ARBA" id="ARBA00048506"/>
    </source>
</evidence>
<evidence type="ECO:0000256" key="13">
    <source>
        <dbReference type="ARBA" id="ARBA00022553"/>
    </source>
</evidence>
<accession>A0A7R9FVE3</accession>
<evidence type="ECO:0000256" key="38">
    <source>
        <dbReference type="ARBA" id="ARBA00047300"/>
    </source>
</evidence>
<comment type="catalytic activity">
    <reaction evidence="29">
        <text>(3R)-hydroxyhexanoyl-[ACP] = (2E)-hexenoyl-[ACP] + H2O</text>
        <dbReference type="Rhea" id="RHEA:41828"/>
        <dbReference type="Rhea" id="RHEA-COMP:9630"/>
        <dbReference type="Rhea" id="RHEA-COMP:9631"/>
        <dbReference type="ChEBI" id="CHEBI:15377"/>
        <dbReference type="ChEBI" id="CHEBI:78457"/>
        <dbReference type="ChEBI" id="CHEBI:78458"/>
    </reaction>
    <physiologicalReaction direction="left-to-right" evidence="29">
        <dbReference type="Rhea" id="RHEA:41829"/>
    </physiologicalReaction>
</comment>
<comment type="catalytic activity">
    <reaction evidence="54">
        <text>3-oxohexanoyl-[ACP] + NADPH + H(+) = (3R)-hydroxyhexanoyl-[ACP] + NADP(+)</text>
        <dbReference type="Rhea" id="RHEA:41824"/>
        <dbReference type="Rhea" id="RHEA-COMP:9629"/>
        <dbReference type="Rhea" id="RHEA-COMP:9630"/>
        <dbReference type="ChEBI" id="CHEBI:15378"/>
        <dbReference type="ChEBI" id="CHEBI:57783"/>
        <dbReference type="ChEBI" id="CHEBI:58349"/>
        <dbReference type="ChEBI" id="CHEBI:78456"/>
        <dbReference type="ChEBI" id="CHEBI:78457"/>
    </reaction>
    <physiologicalReaction direction="left-to-right" evidence="54">
        <dbReference type="Rhea" id="RHEA:41825"/>
    </physiologicalReaction>
</comment>
<dbReference type="SUPFAM" id="SSF53901">
    <property type="entry name" value="Thiolase-like"/>
    <property type="match status" value="1"/>
</dbReference>
<evidence type="ECO:0000256" key="68">
    <source>
        <dbReference type="PROSITE-ProRule" id="PRU01363"/>
    </source>
</evidence>
<evidence type="ECO:0000256" key="61">
    <source>
        <dbReference type="ARBA" id="ARBA00049171"/>
    </source>
</evidence>
<evidence type="ECO:0000256" key="12">
    <source>
        <dbReference type="ARBA" id="ARBA00022516"/>
    </source>
</evidence>
<dbReference type="Gene3D" id="3.10.129.110">
    <property type="entry name" value="Polyketide synthase dehydratase"/>
    <property type="match status" value="1"/>
</dbReference>
<dbReference type="GO" id="GO:0141148">
    <property type="term" value="F:enoyl-[acyl-carrier-protein] reductase (NADPH) activity"/>
    <property type="evidence" value="ECO:0007669"/>
    <property type="project" value="UniProtKB-EC"/>
</dbReference>
<evidence type="ECO:0000256" key="14">
    <source>
        <dbReference type="ARBA" id="ARBA00022679"/>
    </source>
</evidence>
<evidence type="ECO:0000256" key="21">
    <source>
        <dbReference type="ARBA" id="ARBA00023002"/>
    </source>
</evidence>
<dbReference type="InterPro" id="IPR036736">
    <property type="entry name" value="ACP-like_sf"/>
</dbReference>
<comment type="catalytic activity">
    <reaction evidence="38">
        <text>3-oxooctadecanoyl-[ACP] + NADPH + H(+) = (3R)-hydroxyoctadecanoyl-[ACP] + NADP(+)</text>
        <dbReference type="Rhea" id="RHEA:41920"/>
        <dbReference type="Rhea" id="RHEA-COMP:9653"/>
        <dbReference type="Rhea" id="RHEA-COMP:9654"/>
        <dbReference type="ChEBI" id="CHEBI:15378"/>
        <dbReference type="ChEBI" id="CHEBI:57783"/>
        <dbReference type="ChEBI" id="CHEBI:58349"/>
        <dbReference type="ChEBI" id="CHEBI:78487"/>
        <dbReference type="ChEBI" id="CHEBI:78488"/>
    </reaction>
    <physiologicalReaction direction="left-to-right" evidence="38">
        <dbReference type="Rhea" id="RHEA:41921"/>
    </physiologicalReaction>
</comment>
<evidence type="ECO:0000256" key="28">
    <source>
        <dbReference type="ARBA" id="ARBA00023351"/>
    </source>
</evidence>
<comment type="catalytic activity">
    <reaction evidence="66">
        <text>(2E)-decenoyl-[ACP] + NADPH + H(+) = decanoyl-[ACP] + NADP(+)</text>
        <dbReference type="Rhea" id="RHEA:41864"/>
        <dbReference type="Rhea" id="RHEA-COMP:9639"/>
        <dbReference type="Rhea" id="RHEA-COMP:9640"/>
        <dbReference type="ChEBI" id="CHEBI:15378"/>
        <dbReference type="ChEBI" id="CHEBI:57783"/>
        <dbReference type="ChEBI" id="CHEBI:58349"/>
        <dbReference type="ChEBI" id="CHEBI:78467"/>
        <dbReference type="ChEBI" id="CHEBI:78468"/>
    </reaction>
    <physiologicalReaction direction="left-to-right" evidence="66">
        <dbReference type="Rhea" id="RHEA:41865"/>
    </physiologicalReaction>
</comment>
<feature type="domain" description="Ketosynthase family 3 (KS3)" evidence="70">
    <location>
        <begin position="4"/>
        <end position="410"/>
    </location>
</feature>
<dbReference type="InterPro" id="IPR036291">
    <property type="entry name" value="NAD(P)-bd_dom_sf"/>
</dbReference>
<comment type="catalytic activity">
    <reaction evidence="58">
        <text>3-oxotetradecanoyl-[ACP] + NADPH + H(+) = (3R)-hydroxytetradecanoyl-[ACP] + NADP(+)</text>
        <dbReference type="Rhea" id="RHEA:41888"/>
        <dbReference type="Rhea" id="RHEA-COMP:9645"/>
        <dbReference type="Rhea" id="RHEA-COMP:9646"/>
        <dbReference type="ChEBI" id="CHEBI:15378"/>
        <dbReference type="ChEBI" id="CHEBI:57783"/>
        <dbReference type="ChEBI" id="CHEBI:58349"/>
        <dbReference type="ChEBI" id="CHEBI:78473"/>
        <dbReference type="ChEBI" id="CHEBI:78474"/>
    </reaction>
    <physiologicalReaction direction="left-to-right" evidence="58">
        <dbReference type="Rhea" id="RHEA:41889"/>
    </physiologicalReaction>
</comment>
<dbReference type="GO" id="GO:0004313">
    <property type="term" value="F:[acyl-carrier-protein] S-acetyltransferase activity"/>
    <property type="evidence" value="ECO:0007669"/>
    <property type="project" value="UniProtKB-EC"/>
</dbReference>
<dbReference type="SUPFAM" id="SSF53474">
    <property type="entry name" value="alpha/beta-Hydrolases"/>
    <property type="match status" value="1"/>
</dbReference>
<dbReference type="GO" id="GO:0006633">
    <property type="term" value="P:fatty acid biosynthetic process"/>
    <property type="evidence" value="ECO:0007669"/>
    <property type="project" value="UniProtKB-UniPathway"/>
</dbReference>
<keyword evidence="22" id="KW-0520">NAD</keyword>
<evidence type="ECO:0000256" key="57">
    <source>
        <dbReference type="ARBA" id="ARBA00048704"/>
    </source>
</evidence>
<dbReference type="Pfam" id="PF21149">
    <property type="entry name" value="FAS_pseudo-KR"/>
    <property type="match status" value="1"/>
</dbReference>
<dbReference type="SUPFAM" id="SSF52151">
    <property type="entry name" value="FabD/lysophospholipase-like"/>
    <property type="match status" value="1"/>
</dbReference>
<dbReference type="InterPro" id="IPR032821">
    <property type="entry name" value="PKS_assoc"/>
</dbReference>
<keyword evidence="18" id="KW-0521">NADP</keyword>
<comment type="catalytic activity">
    <reaction evidence="67">
        <text>octanoyl-[ACP] + malonyl-[ACP] + H(+) = 3-oxodecanoyl-[ACP] + holo-[ACP] + CO2</text>
        <dbReference type="Rhea" id="RHEA:41852"/>
        <dbReference type="Rhea" id="RHEA-COMP:9623"/>
        <dbReference type="Rhea" id="RHEA-COMP:9636"/>
        <dbReference type="Rhea" id="RHEA-COMP:9637"/>
        <dbReference type="Rhea" id="RHEA-COMP:9685"/>
        <dbReference type="ChEBI" id="CHEBI:15378"/>
        <dbReference type="ChEBI" id="CHEBI:16526"/>
        <dbReference type="ChEBI" id="CHEBI:64479"/>
        <dbReference type="ChEBI" id="CHEBI:78449"/>
        <dbReference type="ChEBI" id="CHEBI:78463"/>
        <dbReference type="ChEBI" id="CHEBI:78464"/>
    </reaction>
    <physiologicalReaction direction="left-to-right" evidence="67">
        <dbReference type="Rhea" id="RHEA:41853"/>
    </physiologicalReaction>
</comment>
<dbReference type="InterPro" id="IPR014031">
    <property type="entry name" value="Ketoacyl_synth_C"/>
</dbReference>
<evidence type="ECO:0000256" key="6">
    <source>
        <dbReference type="ARBA" id="ARBA00013167"/>
    </source>
</evidence>
<dbReference type="InterPro" id="IPR018201">
    <property type="entry name" value="Ketoacyl_synth_AS"/>
</dbReference>
<dbReference type="InterPro" id="IPR020843">
    <property type="entry name" value="ER"/>
</dbReference>
<evidence type="ECO:0000256" key="41">
    <source>
        <dbReference type="ARBA" id="ARBA00047440"/>
    </source>
</evidence>
<evidence type="ECO:0000259" key="69">
    <source>
        <dbReference type="PROSITE" id="PS50075"/>
    </source>
</evidence>
<dbReference type="SUPFAM" id="SSF55048">
    <property type="entry name" value="Probable ACP-binding domain of malonyl-CoA ACP transacylase"/>
    <property type="match status" value="1"/>
</dbReference>
<comment type="catalytic activity">
    <reaction evidence="27">
        <text>(3R)-hydroxyoctanoyl-[ACP] = (2E)-octenoyl-[ACP] + H2O</text>
        <dbReference type="Rhea" id="RHEA:41844"/>
        <dbReference type="Rhea" id="RHEA-COMP:9634"/>
        <dbReference type="Rhea" id="RHEA-COMP:9635"/>
        <dbReference type="ChEBI" id="CHEBI:15377"/>
        <dbReference type="ChEBI" id="CHEBI:78461"/>
        <dbReference type="ChEBI" id="CHEBI:78462"/>
    </reaction>
    <physiologicalReaction direction="left-to-right" evidence="27">
        <dbReference type="Rhea" id="RHEA:41845"/>
    </physiologicalReaction>
</comment>
<proteinExistence type="predicted"/>
<comment type="catalytic activity">
    <reaction evidence="49">
        <text>hexadecanoyl-[ACP] + malonyl-[ACP] + H(+) = 3-oxooctadecanoyl-[ACP] + holo-[ACP] + CO2</text>
        <dbReference type="Rhea" id="RHEA:41916"/>
        <dbReference type="Rhea" id="RHEA-COMP:9623"/>
        <dbReference type="Rhea" id="RHEA-COMP:9652"/>
        <dbReference type="Rhea" id="RHEA-COMP:9653"/>
        <dbReference type="Rhea" id="RHEA-COMP:9685"/>
        <dbReference type="ChEBI" id="CHEBI:15378"/>
        <dbReference type="ChEBI" id="CHEBI:16526"/>
        <dbReference type="ChEBI" id="CHEBI:64479"/>
        <dbReference type="ChEBI" id="CHEBI:78449"/>
        <dbReference type="ChEBI" id="CHEBI:78483"/>
        <dbReference type="ChEBI" id="CHEBI:78487"/>
    </reaction>
    <physiologicalReaction direction="left-to-right" evidence="49">
        <dbReference type="Rhea" id="RHEA:41917"/>
    </physiologicalReaction>
</comment>
<dbReference type="EC" id="3.1.2.14" evidence="3"/>
<dbReference type="EC" id="2.3.1.85" evidence="4"/>
<comment type="catalytic activity">
    <reaction evidence="41">
        <text>3-oxodecanoyl-[ACP] + NADPH + H(+) = (3R)-hydroxydecanoyl-[ACP] + NADP(+)</text>
        <dbReference type="Rhea" id="RHEA:41856"/>
        <dbReference type="Rhea" id="RHEA-COMP:9637"/>
        <dbReference type="Rhea" id="RHEA-COMP:9638"/>
        <dbReference type="ChEBI" id="CHEBI:15378"/>
        <dbReference type="ChEBI" id="CHEBI:57783"/>
        <dbReference type="ChEBI" id="CHEBI:58349"/>
        <dbReference type="ChEBI" id="CHEBI:78464"/>
        <dbReference type="ChEBI" id="CHEBI:78466"/>
    </reaction>
    <physiologicalReaction direction="left-to-right" evidence="41">
        <dbReference type="Rhea" id="RHEA:41857"/>
    </physiologicalReaction>
</comment>
<dbReference type="PROSITE" id="PS52004">
    <property type="entry name" value="KS3_2"/>
    <property type="match status" value="1"/>
</dbReference>
<organism evidence="72">
    <name type="scientific">Timema shepardi</name>
    <name type="common">Walking stick</name>
    <dbReference type="NCBI Taxonomy" id="629360"/>
    <lineage>
        <taxon>Eukaryota</taxon>
        <taxon>Metazoa</taxon>
        <taxon>Ecdysozoa</taxon>
        <taxon>Arthropoda</taxon>
        <taxon>Hexapoda</taxon>
        <taxon>Insecta</taxon>
        <taxon>Pterygota</taxon>
        <taxon>Neoptera</taxon>
        <taxon>Polyneoptera</taxon>
        <taxon>Phasmatodea</taxon>
        <taxon>Timematodea</taxon>
        <taxon>Timematoidea</taxon>
        <taxon>Timematidae</taxon>
        <taxon>Timema</taxon>
    </lineage>
</organism>
<feature type="active site" description="Proton donor; for dehydratase activity" evidence="68">
    <location>
        <position position="1029"/>
    </location>
</feature>
<comment type="catalytic activity">
    <reaction evidence="30">
        <text>(3R)-hydroxydecanoyl-[ACP] = (2E)-decenoyl-[ACP] + H2O</text>
        <dbReference type="Rhea" id="RHEA:41860"/>
        <dbReference type="Rhea" id="RHEA-COMP:9638"/>
        <dbReference type="Rhea" id="RHEA-COMP:9639"/>
        <dbReference type="ChEBI" id="CHEBI:15377"/>
        <dbReference type="ChEBI" id="CHEBI:78466"/>
        <dbReference type="ChEBI" id="CHEBI:78467"/>
    </reaction>
    <physiologicalReaction direction="left-to-right" evidence="30">
        <dbReference type="Rhea" id="RHEA:41861"/>
    </physiologicalReaction>
</comment>
<evidence type="ECO:0000256" key="5">
    <source>
        <dbReference type="ARBA" id="ARBA00012948"/>
    </source>
</evidence>
<keyword evidence="19" id="KW-0663">Pyridoxal phosphate</keyword>
<evidence type="ECO:0000256" key="36">
    <source>
        <dbReference type="ARBA" id="ARBA00023442"/>
    </source>
</evidence>
<comment type="catalytic activity">
    <reaction evidence="50">
        <text>(2E)-dodecenoyl-[ACP] + NADPH + H(+) = dodecanoyl-[ACP] + NADP(+)</text>
        <dbReference type="Rhea" id="RHEA:41880"/>
        <dbReference type="Rhea" id="RHEA-COMP:9643"/>
        <dbReference type="Rhea" id="RHEA-COMP:9644"/>
        <dbReference type="ChEBI" id="CHEBI:15378"/>
        <dbReference type="ChEBI" id="CHEBI:57783"/>
        <dbReference type="ChEBI" id="CHEBI:58349"/>
        <dbReference type="ChEBI" id="CHEBI:65264"/>
        <dbReference type="ChEBI" id="CHEBI:78472"/>
    </reaction>
    <physiologicalReaction direction="left-to-right" evidence="50">
        <dbReference type="Rhea" id="RHEA:41881"/>
    </physiologicalReaction>
</comment>
<comment type="catalytic activity">
    <reaction evidence="61">
        <text>(2E)-tetradecenoyl-[ACP] + NADPH + H(+) = tetradecanoyl-[ACP] + NADP(+)</text>
        <dbReference type="Rhea" id="RHEA:41896"/>
        <dbReference type="Rhea" id="RHEA-COMP:9647"/>
        <dbReference type="Rhea" id="RHEA-COMP:9648"/>
        <dbReference type="ChEBI" id="CHEBI:15378"/>
        <dbReference type="ChEBI" id="CHEBI:57783"/>
        <dbReference type="ChEBI" id="CHEBI:58349"/>
        <dbReference type="ChEBI" id="CHEBI:78475"/>
        <dbReference type="ChEBI" id="CHEBI:78477"/>
    </reaction>
    <physiologicalReaction direction="left-to-right" evidence="61">
        <dbReference type="Rhea" id="RHEA:41897"/>
    </physiologicalReaction>
</comment>
<evidence type="ECO:0000256" key="22">
    <source>
        <dbReference type="ARBA" id="ARBA00023027"/>
    </source>
</evidence>
<dbReference type="InterPro" id="IPR016039">
    <property type="entry name" value="Thiolase-like"/>
</dbReference>
<keyword evidence="17" id="KW-0276">Fatty acid metabolism</keyword>
<evidence type="ECO:0000256" key="49">
    <source>
        <dbReference type="ARBA" id="ARBA00048051"/>
    </source>
</evidence>
<keyword evidence="25" id="KW-0456">Lyase</keyword>
<evidence type="ECO:0000256" key="60">
    <source>
        <dbReference type="ARBA" id="ARBA00049109"/>
    </source>
</evidence>
<dbReference type="CDD" id="cd05195">
    <property type="entry name" value="enoyl_red"/>
    <property type="match status" value="1"/>
</dbReference>
<comment type="function">
    <text evidence="36">Fatty acid synthetase is a multifunctional enzyme that catalyzes the de novo biosynthesis of long-chain saturated fatty acids starting from acetyl-CoA and malonyl-CoA in the presence of NADPH. This multifunctional protein contains 7 catalytic activities and a site for the binding of the prosthetic group 4'-phosphopantetheine of the acyl carrier protein ([ACP]) domain.</text>
</comment>
<evidence type="ECO:0000256" key="42">
    <source>
        <dbReference type="ARBA" id="ARBA00047451"/>
    </source>
</evidence>
<evidence type="ECO:0000256" key="63">
    <source>
        <dbReference type="ARBA" id="ARBA00049414"/>
    </source>
</evidence>
<dbReference type="PROSITE" id="PS00606">
    <property type="entry name" value="KS3_1"/>
    <property type="match status" value="1"/>
</dbReference>
<dbReference type="EC" id="1.3.1.39" evidence="2"/>
<dbReference type="EC" id="1.1.1.100" evidence="5"/>
<dbReference type="Pfam" id="PF00698">
    <property type="entry name" value="Acyl_transf_1"/>
    <property type="match status" value="1"/>
</dbReference>
<dbReference type="PROSITE" id="PS52019">
    <property type="entry name" value="PKS_MFAS_DH"/>
    <property type="match status" value="1"/>
</dbReference>
<comment type="catalytic activity">
    <reaction evidence="55">
        <text>a 2,3-saturated acyl-[ACP] + NADP(+) = a (2E)-enoyl-[ACP] + NADPH + H(+)</text>
        <dbReference type="Rhea" id="RHEA:22564"/>
        <dbReference type="Rhea" id="RHEA-COMP:9925"/>
        <dbReference type="Rhea" id="RHEA-COMP:9926"/>
        <dbReference type="ChEBI" id="CHEBI:15378"/>
        <dbReference type="ChEBI" id="CHEBI:57783"/>
        <dbReference type="ChEBI" id="CHEBI:58349"/>
        <dbReference type="ChEBI" id="CHEBI:78784"/>
        <dbReference type="ChEBI" id="CHEBI:78785"/>
        <dbReference type="EC" id="1.3.1.39"/>
    </reaction>
    <physiologicalReaction direction="right-to-left" evidence="55">
        <dbReference type="Rhea" id="RHEA:22566"/>
    </physiologicalReaction>
</comment>
<dbReference type="InterPro" id="IPR009081">
    <property type="entry name" value="PP-bd_ACP"/>
</dbReference>
<sequence>MMSADEIVITGISGRFPECDSITEFQKKLFAGENLVTKDIRNKDIEKWECPLYKGQLKHLDLCDSEFFGLNNVLVDHMDPQGRILLETVYEAIIDAGINPTTMRGSRTGVFLGVCQSDSESYWTSQTTDELKSMILMGNSRALMANRISYFYDLTGPSVAMDTGCSASLYAMEAAYSSMRAGRCDAAIVAGSNCILNPLLTRSLYQVGALNMDGKCKCFDDAADGYVRSEAIVAVLLQWSPVAKRNYASLINIRVNTDGYKENSIMFPSYKGQAQLIKDTCTEAGIKPETLSYIESHGTGTKIGDLVECKAIADALCENRTTPLLIGSVKSNMGHTEGVSGLCGLVKVITAFETGRIPPNLHFHTPSKNIPELNNGQLKVVSETTPWHGDLASINSFGFGGASAHLILRRPKTIHTSHQSEKGGYTPRIVGVSGRTEQAVDALLDLVQKNSKDDHLIALLHNIHSKEITGHGHRGYIYTGSSSIRQVKPYTSKNRHVYFIFSGLGSQYPAMGRDLMGIPAFKDTIDKCAATMRPFNIDFMKILCQPNEINVSDTAAVLVSIVAMQLGLFEVLKSVGVHADYFIGHSLGENVCGYADGCLTLEQTILSAYYRGQVVNTHKFSGGSMAVVGMSVDQVEMLAGPSVSVACKNSPYHVTVSGPARAIKQFVSLAKQQGVFASEVNTGGVAFHSSHVAPAVVDLTKALSKVIPEPKPRSSRWISSSVPRCDWDSTLGLSCSAEYLAHNFVSPVLFSDACTGIPDNALVIEVAPHAVLLTALRRSLPDTVNTLALQSKGRNSLEVLASCLGSIYVCGIPVHLAPLYPEVQFPVRSGTPVLSSHIVWDHSKKWFVPSFSYKTTDEDSGQFHTVDLSQSENSWYEGHQIDERILFPAMGYLVLVWKRLAAIQGIPQEELAVSFHDVHFRQATLLPSGGGSVVLEVDVLVGGGQFEVRVHGEVAASGKITLCEDPDRMFVTLPPPTSQAGLVIDTEDVYKILALRGYHYTGQFAGVLQVQEGLGGLVRKNSNWVPLLDTVLQVGLLQSLMNSSSGIYLPVKLGHVLINPIKHNHILSQNEGDSLSVHVNQHLEVIQCGGVQISGVKVLATARQKHYTSPTVEQVQFVPYRDHVVSTVEDALQVCSHIVWENIPFSSIRVAEFCTNTPLVMPHIAKILNKMPAVQAELCVVASGNVSDKIQEVVSKCGGTVQTEARDCRLVLAHTLTENVLQSMLPDGFVVLREKCALIEQLILVANLKLSDQDDVLLYRKKQGQTSTPLVVSLNQEENFQWVKPLQATIQEASSLHEVLLVAQGNTITGIAGLFNCLRLEPGIPSLRYVAVLDKTAPKFSLDDDMYKEQLAIGLTVNILKNGRWGSYRHLPLEDSTETLYPVKQAYVNITTPGDLSTLRWVQGPDLKYRRVGITEFKHTERGECAVLEALEASVVFWQGLGVSILFYMSMLLLRRVWSKLVPRLCHGQRWNGSGATLFLYAPGIFWSSRTVEKKWMICVLVTADCVLGLEFSGLDEKGHRLMGMVPAKGLAMSVISRLVWEVPSTWTMTEAATVPVVYLTAYYALVVRGRIQPKESILIHAGSGGVGQAAIAIALDMDCTVFTTVGTPEKRSFIKKRFPQDGHSVKCFGCASDFHFGDCSGISFNTYKAKSKNLKRAWRCKECRSVNACASAEEDNVDLALEVELKVDDIEIVHRLPTPRANRERGLPPPVIVRFASRRKREEVMAALDDTHIGNSRDVSFEQQVMLQTKGQGVDLVLNSLAEDKLQASIRCLGEHGRFLEIGKFDILADNPLGLGMFQKNTTFHGVLLDLLYQNEDHADLKILKTLMENGIKSGVVQPLPATVFNKTEIEQAFRYMAAGRHIGKVIILINEEKQLNNTILSHPRVYFQSDQVCIVTGGLGGFGLELCGWLVNCGARRLVLTSRSGVRTNYQRLCLRLWKKAGAEVLVSTEDVSTTQGTQTLLEQCGRLGPVVTIFHLAVVLSDGLFENQTSQSFNKVWAPKMAATQNLDAASRQQCPHLQYFVVFSSISSGKGNPGQTNYALASSAAERLVEQRVKAGLPGIAIQWGAIADVGLAAHLKGTLESSGVVHQSVASCLEILEKFLLTPNQGVLGSFVVKKTSLVVGGSGNEELLKNVSKILNVDDISKLSPTTSLVQLGMDSLMQTEIRMGIERYCGVTLTLTNMRALTVGQLLSIVKKESYGSETTEHNDMTDFFKIDPSLFNLIPKEGLVCLKSGEGERPLFLVHPIEGSVKSLNELAAHVEGRVYGLQFTKDTPRGSLQDLATFYLKMVRQLQPTGPYTLGGYSMGVSIALEMVLQLEREHQQTSLLALDQIPRLDRLASKISWGEVILLQQLVMFYCPDINHVELEHQLTSLNDWPARLNHCLDAVKNQVNSAEQLTEIKEVLEGHRWRFQVLLSYSPNMDTPISGSVFRITAKEGVVREAEDYDFDFNQVSNKSFGETSLIVYPDAIPLSTKHFEIGISAQGEWKTIEEKPPPVHQTEIRTSISPSSAVELNTTSALANYATEACNMMI</sequence>
<comment type="catalytic activity">
    <reaction evidence="33">
        <text>(3R)-hydroxyoctadecanoyl-[ACP] = (2E)-octadecenoyl-[ACP] + H2O</text>
        <dbReference type="Rhea" id="RHEA:41924"/>
        <dbReference type="Rhea" id="RHEA-COMP:9654"/>
        <dbReference type="Rhea" id="RHEA-COMP:9655"/>
        <dbReference type="ChEBI" id="CHEBI:15377"/>
        <dbReference type="ChEBI" id="CHEBI:78488"/>
        <dbReference type="ChEBI" id="CHEBI:78489"/>
    </reaction>
    <physiologicalReaction direction="left-to-right" evidence="33">
        <dbReference type="Rhea" id="RHEA:41925"/>
    </physiologicalReaction>
</comment>
<comment type="catalytic activity">
    <reaction evidence="40">
        <text>a (3R)-hydroxyacyl-[ACP] + NADP(+) = a 3-oxoacyl-[ACP] + NADPH + H(+)</text>
        <dbReference type="Rhea" id="RHEA:17397"/>
        <dbReference type="Rhea" id="RHEA-COMP:9916"/>
        <dbReference type="Rhea" id="RHEA-COMP:9945"/>
        <dbReference type="ChEBI" id="CHEBI:15378"/>
        <dbReference type="ChEBI" id="CHEBI:57783"/>
        <dbReference type="ChEBI" id="CHEBI:58349"/>
        <dbReference type="ChEBI" id="CHEBI:78776"/>
        <dbReference type="ChEBI" id="CHEBI:78827"/>
        <dbReference type="EC" id="1.1.1.100"/>
    </reaction>
    <physiologicalReaction direction="right-to-left" evidence="40">
        <dbReference type="Rhea" id="RHEA:17399"/>
    </physiologicalReaction>
</comment>
<evidence type="ECO:0000256" key="7">
    <source>
        <dbReference type="ARBA" id="ARBA00013191"/>
    </source>
</evidence>
<dbReference type="InterPro" id="IPR013968">
    <property type="entry name" value="PKS_KR"/>
</dbReference>
<comment type="catalytic activity">
    <reaction evidence="42">
        <text>tetradecanoyl-[ACP] + malonyl-[ACP] + H(+) = 3-oxohexadecanoyl-[ACP] + holo-[ACP] + CO2</text>
        <dbReference type="Rhea" id="RHEA:41900"/>
        <dbReference type="Rhea" id="RHEA-COMP:9623"/>
        <dbReference type="Rhea" id="RHEA-COMP:9648"/>
        <dbReference type="Rhea" id="RHEA-COMP:9649"/>
        <dbReference type="Rhea" id="RHEA-COMP:9685"/>
        <dbReference type="ChEBI" id="CHEBI:15378"/>
        <dbReference type="ChEBI" id="CHEBI:16526"/>
        <dbReference type="ChEBI" id="CHEBI:64479"/>
        <dbReference type="ChEBI" id="CHEBI:78449"/>
        <dbReference type="ChEBI" id="CHEBI:78477"/>
        <dbReference type="ChEBI" id="CHEBI:78478"/>
    </reaction>
    <physiologicalReaction direction="left-to-right" evidence="42">
        <dbReference type="Rhea" id="RHEA:41901"/>
    </physiologicalReaction>
</comment>
<evidence type="ECO:0000256" key="56">
    <source>
        <dbReference type="ARBA" id="ARBA00048691"/>
    </source>
</evidence>
<dbReference type="Gene3D" id="3.30.70.3290">
    <property type="match status" value="1"/>
</dbReference>
<dbReference type="InterPro" id="IPR050091">
    <property type="entry name" value="PKS_NRPS_Biosynth_Enz"/>
</dbReference>
<comment type="catalytic activity">
    <reaction evidence="60">
        <text>decanoyl-[ACP] + malonyl-[ACP] + H(+) = 3-oxododecanoyl-[ACP] + holo-[ACP] + CO2</text>
        <dbReference type="Rhea" id="RHEA:41868"/>
        <dbReference type="Rhea" id="RHEA-COMP:9623"/>
        <dbReference type="Rhea" id="RHEA-COMP:9640"/>
        <dbReference type="Rhea" id="RHEA-COMP:9641"/>
        <dbReference type="Rhea" id="RHEA-COMP:9685"/>
        <dbReference type="ChEBI" id="CHEBI:15378"/>
        <dbReference type="ChEBI" id="CHEBI:16526"/>
        <dbReference type="ChEBI" id="CHEBI:64479"/>
        <dbReference type="ChEBI" id="CHEBI:78449"/>
        <dbReference type="ChEBI" id="CHEBI:78468"/>
        <dbReference type="ChEBI" id="CHEBI:78469"/>
    </reaction>
    <physiologicalReaction direction="left-to-right" evidence="60">
        <dbReference type="Rhea" id="RHEA:41869"/>
    </physiologicalReaction>
</comment>
<dbReference type="Pfam" id="PF21089">
    <property type="entry name" value="PKS_DH_N"/>
    <property type="match status" value="1"/>
</dbReference>